<dbReference type="OrthoDB" id="8452260at2"/>
<dbReference type="RefSeq" id="WP_073484084.1">
    <property type="nucleotide sequence ID" value="NZ_FQVN01000005.1"/>
</dbReference>
<gene>
    <name evidence="2" type="ORF">SAMN05444320_10579</name>
</gene>
<sequence>MIFIAVRFTVRPERAEEWLSLVEEFTLATRNEPGNVFFEWSRSAETPNQFVLLEGFASPAAGEEHVNSEHFRTAMAWMPEVIATRPDIINVEIPGDGWSEMAELTPVEA</sequence>
<dbReference type="PANTHER" id="PTHR33336">
    <property type="entry name" value="QUINOL MONOOXYGENASE YGIN-RELATED"/>
    <property type="match status" value="1"/>
</dbReference>
<dbReference type="Proteomes" id="UP000184501">
    <property type="component" value="Unassembled WGS sequence"/>
</dbReference>
<accession>A0A1M5EPT3</accession>
<dbReference type="InterPro" id="IPR050744">
    <property type="entry name" value="AI-2_Isomerase_LsrG"/>
</dbReference>
<dbReference type="Gene3D" id="3.30.70.100">
    <property type="match status" value="1"/>
</dbReference>
<dbReference type="SUPFAM" id="SSF54909">
    <property type="entry name" value="Dimeric alpha+beta barrel"/>
    <property type="match status" value="1"/>
</dbReference>
<name>A0A1M5EPT3_STRHI</name>
<dbReference type="InterPro" id="IPR007138">
    <property type="entry name" value="ABM_dom"/>
</dbReference>
<dbReference type="PANTHER" id="PTHR33336:SF3">
    <property type="entry name" value="ABM DOMAIN-CONTAINING PROTEIN"/>
    <property type="match status" value="1"/>
</dbReference>
<dbReference type="GO" id="GO:0004497">
    <property type="term" value="F:monooxygenase activity"/>
    <property type="evidence" value="ECO:0007669"/>
    <property type="project" value="UniProtKB-KW"/>
</dbReference>
<organism evidence="2 3">
    <name type="scientific">Streptoalloteichus hindustanus</name>
    <dbReference type="NCBI Taxonomy" id="2017"/>
    <lineage>
        <taxon>Bacteria</taxon>
        <taxon>Bacillati</taxon>
        <taxon>Actinomycetota</taxon>
        <taxon>Actinomycetes</taxon>
        <taxon>Pseudonocardiales</taxon>
        <taxon>Pseudonocardiaceae</taxon>
        <taxon>Streptoalloteichus</taxon>
    </lineage>
</organism>
<dbReference type="EMBL" id="FQVN01000005">
    <property type="protein sequence ID" value="SHF81235.1"/>
    <property type="molecule type" value="Genomic_DNA"/>
</dbReference>
<evidence type="ECO:0000259" key="1">
    <source>
        <dbReference type="PROSITE" id="PS51725"/>
    </source>
</evidence>
<dbReference type="Pfam" id="PF03992">
    <property type="entry name" value="ABM"/>
    <property type="match status" value="1"/>
</dbReference>
<keyword evidence="2" id="KW-0560">Oxidoreductase</keyword>
<feature type="domain" description="ABM" evidence="1">
    <location>
        <begin position="2"/>
        <end position="90"/>
    </location>
</feature>
<dbReference type="InterPro" id="IPR011008">
    <property type="entry name" value="Dimeric_a/b-barrel"/>
</dbReference>
<evidence type="ECO:0000313" key="2">
    <source>
        <dbReference type="EMBL" id="SHF81235.1"/>
    </source>
</evidence>
<reference evidence="2 3" key="1">
    <citation type="submission" date="2016-11" db="EMBL/GenBank/DDBJ databases">
        <authorList>
            <person name="Jaros S."/>
            <person name="Januszkiewicz K."/>
            <person name="Wedrychowicz H."/>
        </authorList>
    </citation>
    <scope>NUCLEOTIDE SEQUENCE [LARGE SCALE GENOMIC DNA]</scope>
    <source>
        <strain evidence="2 3">DSM 44523</strain>
    </source>
</reference>
<proteinExistence type="predicted"/>
<dbReference type="STRING" id="2017.SAMN05444320_10579"/>
<keyword evidence="3" id="KW-1185">Reference proteome</keyword>
<evidence type="ECO:0000313" key="3">
    <source>
        <dbReference type="Proteomes" id="UP000184501"/>
    </source>
</evidence>
<dbReference type="AlphaFoldDB" id="A0A1M5EPT3"/>
<protein>
    <submittedName>
        <fullName evidence="2">Quinol monooxygenase YgiN</fullName>
    </submittedName>
</protein>
<dbReference type="PROSITE" id="PS51725">
    <property type="entry name" value="ABM"/>
    <property type="match status" value="1"/>
</dbReference>
<keyword evidence="2" id="KW-0503">Monooxygenase</keyword>